<comment type="caution">
    <text evidence="1">The sequence shown here is derived from an EMBL/GenBank/DDBJ whole genome shotgun (WGS) entry which is preliminary data.</text>
</comment>
<feature type="non-terminal residue" evidence="1">
    <location>
        <position position="1"/>
    </location>
</feature>
<dbReference type="AlphaFoldDB" id="A0A9N8ZQY4"/>
<gene>
    <name evidence="1" type="ORF">CPELLU_LOCUS2596</name>
</gene>
<proteinExistence type="predicted"/>
<reference evidence="1" key="1">
    <citation type="submission" date="2021-06" db="EMBL/GenBank/DDBJ databases">
        <authorList>
            <person name="Kallberg Y."/>
            <person name="Tangrot J."/>
            <person name="Rosling A."/>
        </authorList>
    </citation>
    <scope>NUCLEOTIDE SEQUENCE</scope>
    <source>
        <strain evidence="1">FL966</strain>
    </source>
</reference>
<keyword evidence="2" id="KW-1185">Reference proteome</keyword>
<dbReference type="OrthoDB" id="5957988at2759"/>
<accession>A0A9N8ZQY4</accession>
<name>A0A9N8ZQY4_9GLOM</name>
<evidence type="ECO:0000313" key="1">
    <source>
        <dbReference type="EMBL" id="CAG8504121.1"/>
    </source>
</evidence>
<protein>
    <submittedName>
        <fullName evidence="1">3245_t:CDS:1</fullName>
    </submittedName>
</protein>
<organism evidence="1 2">
    <name type="scientific">Cetraspora pellucida</name>
    <dbReference type="NCBI Taxonomy" id="1433469"/>
    <lineage>
        <taxon>Eukaryota</taxon>
        <taxon>Fungi</taxon>
        <taxon>Fungi incertae sedis</taxon>
        <taxon>Mucoromycota</taxon>
        <taxon>Glomeromycotina</taxon>
        <taxon>Glomeromycetes</taxon>
        <taxon>Diversisporales</taxon>
        <taxon>Gigasporaceae</taxon>
        <taxon>Cetraspora</taxon>
    </lineage>
</organism>
<sequence length="119" mass="13560">VLEKFCTDISYEKRIENIDSKSVFEDQLSKFMCAIKCRDGKEYHASLIKNCMAAIWCHLNKKLGLVKSVNILNPKIFYKFNTVINGKIKTLSYAGLGKCNSADSLIINEVEQILEHPMI</sequence>
<evidence type="ECO:0000313" key="2">
    <source>
        <dbReference type="Proteomes" id="UP000789759"/>
    </source>
</evidence>
<dbReference type="EMBL" id="CAJVQA010001141">
    <property type="protein sequence ID" value="CAG8504121.1"/>
    <property type="molecule type" value="Genomic_DNA"/>
</dbReference>
<dbReference type="Proteomes" id="UP000789759">
    <property type="component" value="Unassembled WGS sequence"/>
</dbReference>